<organism evidence="3 4">
    <name type="scientific">Catellatospora bangladeshensis</name>
    <dbReference type="NCBI Taxonomy" id="310355"/>
    <lineage>
        <taxon>Bacteria</taxon>
        <taxon>Bacillati</taxon>
        <taxon>Actinomycetota</taxon>
        <taxon>Actinomycetes</taxon>
        <taxon>Micromonosporales</taxon>
        <taxon>Micromonosporaceae</taxon>
        <taxon>Catellatospora</taxon>
    </lineage>
</organism>
<dbReference type="RefSeq" id="WP_203745006.1">
    <property type="nucleotide sequence ID" value="NZ_BONF01000011.1"/>
</dbReference>
<keyword evidence="2" id="KW-0732">Signal</keyword>
<proteinExistence type="predicted"/>
<feature type="signal peptide" evidence="2">
    <location>
        <begin position="1"/>
        <end position="33"/>
    </location>
</feature>
<gene>
    <name evidence="3" type="ORF">Cba03nite_22950</name>
</gene>
<dbReference type="Proteomes" id="UP000601223">
    <property type="component" value="Unassembled WGS sequence"/>
</dbReference>
<reference evidence="3 4" key="1">
    <citation type="submission" date="2021-01" db="EMBL/GenBank/DDBJ databases">
        <title>Whole genome shotgun sequence of Catellatospora bangladeshensis NBRC 107357.</title>
        <authorList>
            <person name="Komaki H."/>
            <person name="Tamura T."/>
        </authorList>
    </citation>
    <scope>NUCLEOTIDE SEQUENCE [LARGE SCALE GENOMIC DNA]</scope>
    <source>
        <strain evidence="3 4">NBRC 107357</strain>
    </source>
</reference>
<evidence type="ECO:0000256" key="1">
    <source>
        <dbReference type="SAM" id="MobiDB-lite"/>
    </source>
</evidence>
<keyword evidence="4" id="KW-1185">Reference proteome</keyword>
<evidence type="ECO:0000313" key="3">
    <source>
        <dbReference type="EMBL" id="GIF80946.1"/>
    </source>
</evidence>
<protein>
    <recommendedName>
        <fullName evidence="5">Secreted protein</fullName>
    </recommendedName>
</protein>
<evidence type="ECO:0000256" key="2">
    <source>
        <dbReference type="SAM" id="SignalP"/>
    </source>
</evidence>
<evidence type="ECO:0008006" key="5">
    <source>
        <dbReference type="Google" id="ProtNLM"/>
    </source>
</evidence>
<dbReference type="AlphaFoldDB" id="A0A8J3JB14"/>
<feature type="compositionally biased region" description="Basic and acidic residues" evidence="1">
    <location>
        <begin position="57"/>
        <end position="67"/>
    </location>
</feature>
<evidence type="ECO:0000313" key="4">
    <source>
        <dbReference type="Proteomes" id="UP000601223"/>
    </source>
</evidence>
<comment type="caution">
    <text evidence="3">The sequence shown here is derived from an EMBL/GenBank/DDBJ whole genome shotgun (WGS) entry which is preliminary data.</text>
</comment>
<sequence length="320" mass="33888">MSGPALTSRHIVSFGAAAAVLAAMLAVPAAASADPVEGPAATVVRDDEPCPPPAEFRPGRFEDSTDLDSRYQPLPAGTELTWQVYANDGGQALPRTVVLTATDLVKRIDGVWARVLWQRRLAEGVATESALVFQAQDDDRGVWQVGAYPELLTDGAVTGSPEAWIAGVAGARAGVVVPGDPEEDERPYLRAEAPGIGLLRCGFVVDRSAREVCAPSICYDGVLVVEEFSPLLAPPVRHSYLPGVGMIAAAQVNTDGETQFLTGRRRLSVDDRLAAAEAALGLEQRAYAGSEVYAGTEAMRLLAADEDARAVQRALRDRAQ</sequence>
<name>A0A8J3JB14_9ACTN</name>
<feature type="region of interest" description="Disordered" evidence="1">
    <location>
        <begin position="40"/>
        <end position="67"/>
    </location>
</feature>
<dbReference type="PROSITE" id="PS51318">
    <property type="entry name" value="TAT"/>
    <property type="match status" value="1"/>
</dbReference>
<accession>A0A8J3JB14</accession>
<feature type="chain" id="PRO_5035298633" description="Secreted protein" evidence="2">
    <location>
        <begin position="34"/>
        <end position="320"/>
    </location>
</feature>
<dbReference type="InterPro" id="IPR006311">
    <property type="entry name" value="TAT_signal"/>
</dbReference>
<dbReference type="EMBL" id="BONF01000011">
    <property type="protein sequence ID" value="GIF80946.1"/>
    <property type="molecule type" value="Genomic_DNA"/>
</dbReference>